<dbReference type="AlphaFoldDB" id="A0AAV7EN90"/>
<keyword evidence="5 6" id="KW-0472">Membrane</keyword>
<dbReference type="GO" id="GO:0009734">
    <property type="term" value="P:auxin-activated signaling pathway"/>
    <property type="evidence" value="ECO:0007669"/>
    <property type="project" value="InterPro"/>
</dbReference>
<evidence type="ECO:0000256" key="1">
    <source>
        <dbReference type="ARBA" id="ARBA00004141"/>
    </source>
</evidence>
<evidence type="ECO:0000313" key="7">
    <source>
        <dbReference type="EMBL" id="KAG9448698.1"/>
    </source>
</evidence>
<comment type="similarity">
    <text evidence="2">Belongs to the tetraspanin (TM4SF) family.</text>
</comment>
<keyword evidence="3 6" id="KW-0812">Transmembrane</keyword>
<reference evidence="7 8" key="1">
    <citation type="submission" date="2021-07" db="EMBL/GenBank/DDBJ databases">
        <title>The Aristolochia fimbriata genome: insights into angiosperm evolution, floral development and chemical biosynthesis.</title>
        <authorList>
            <person name="Jiao Y."/>
        </authorList>
    </citation>
    <scope>NUCLEOTIDE SEQUENCE [LARGE SCALE GENOMIC DNA]</scope>
    <source>
        <strain evidence="7">IBCAS-2021</strain>
        <tissue evidence="7">Leaf</tissue>
    </source>
</reference>
<protein>
    <recommendedName>
        <fullName evidence="9">Tetraspanin</fullName>
    </recommendedName>
</protein>
<feature type="transmembrane region" description="Helical" evidence="6">
    <location>
        <begin position="42"/>
        <end position="62"/>
    </location>
</feature>
<evidence type="ECO:0000256" key="5">
    <source>
        <dbReference type="ARBA" id="ARBA00023136"/>
    </source>
</evidence>
<sequence>MVRVTNLFVGFLNILTLIVSLAVLAFSLFLQFQGSTECGKSIQLPLLILGGSLCVVSLMGLVGACCRLTFFSAVYQFILFLMILGLCGFTIFSFVVTNKNAGDLISRKGYENYRLGDYSHWLQSRVTDASNWEKIKSCMNDAKICHSLGKDVHPVAALFFKKNLAAVQSGCCKPPAYCGFTAVNATSWKAPKRGPAAPDPDCKTWSNEQDRLCYDCTACKVGALGSLRSQWLKIAMLNVAALALLIVIYSCGCCAYRNNREDNRYKGYKGHPYR</sequence>
<accession>A0AAV7EN90</accession>
<gene>
    <name evidence="7" type="ORF">H6P81_008663</name>
</gene>
<comment type="subcellular location">
    <subcellularLocation>
        <location evidence="1">Membrane</location>
        <topology evidence="1">Multi-pass membrane protein</topology>
    </subcellularLocation>
</comment>
<keyword evidence="4 6" id="KW-1133">Transmembrane helix</keyword>
<dbReference type="GO" id="GO:0016020">
    <property type="term" value="C:membrane"/>
    <property type="evidence" value="ECO:0007669"/>
    <property type="project" value="UniProtKB-SubCell"/>
</dbReference>
<evidence type="ECO:0000256" key="2">
    <source>
        <dbReference type="ARBA" id="ARBA00006840"/>
    </source>
</evidence>
<dbReference type="PANTHER" id="PTHR32191">
    <property type="entry name" value="TETRASPANIN-8-RELATED"/>
    <property type="match status" value="1"/>
</dbReference>
<dbReference type="Pfam" id="PF00335">
    <property type="entry name" value="Tetraspanin"/>
    <property type="match status" value="1"/>
</dbReference>
<organism evidence="7 8">
    <name type="scientific">Aristolochia fimbriata</name>
    <name type="common">White veined hardy Dutchman's pipe vine</name>
    <dbReference type="NCBI Taxonomy" id="158543"/>
    <lineage>
        <taxon>Eukaryota</taxon>
        <taxon>Viridiplantae</taxon>
        <taxon>Streptophyta</taxon>
        <taxon>Embryophyta</taxon>
        <taxon>Tracheophyta</taxon>
        <taxon>Spermatophyta</taxon>
        <taxon>Magnoliopsida</taxon>
        <taxon>Magnoliidae</taxon>
        <taxon>Piperales</taxon>
        <taxon>Aristolochiaceae</taxon>
        <taxon>Aristolochia</taxon>
    </lineage>
</organism>
<dbReference type="InterPro" id="IPR044991">
    <property type="entry name" value="TET_plant"/>
</dbReference>
<evidence type="ECO:0000256" key="3">
    <source>
        <dbReference type="ARBA" id="ARBA00022692"/>
    </source>
</evidence>
<feature type="transmembrane region" description="Helical" evidence="6">
    <location>
        <begin position="7"/>
        <end position="30"/>
    </location>
</feature>
<dbReference type="InterPro" id="IPR018499">
    <property type="entry name" value="Tetraspanin/Peripherin"/>
</dbReference>
<evidence type="ECO:0008006" key="9">
    <source>
        <dbReference type="Google" id="ProtNLM"/>
    </source>
</evidence>
<keyword evidence="8" id="KW-1185">Reference proteome</keyword>
<name>A0AAV7EN90_ARIFI</name>
<evidence type="ECO:0000313" key="8">
    <source>
        <dbReference type="Proteomes" id="UP000825729"/>
    </source>
</evidence>
<evidence type="ECO:0000256" key="6">
    <source>
        <dbReference type="SAM" id="Phobius"/>
    </source>
</evidence>
<evidence type="ECO:0000256" key="4">
    <source>
        <dbReference type="ARBA" id="ARBA00022989"/>
    </source>
</evidence>
<dbReference type="Proteomes" id="UP000825729">
    <property type="component" value="Unassembled WGS sequence"/>
</dbReference>
<comment type="caution">
    <text evidence="7">The sequence shown here is derived from an EMBL/GenBank/DDBJ whole genome shotgun (WGS) entry which is preliminary data.</text>
</comment>
<feature type="transmembrane region" description="Helical" evidence="6">
    <location>
        <begin position="234"/>
        <end position="256"/>
    </location>
</feature>
<dbReference type="EMBL" id="JAINDJ010000004">
    <property type="protein sequence ID" value="KAG9448698.1"/>
    <property type="molecule type" value="Genomic_DNA"/>
</dbReference>
<proteinExistence type="inferred from homology"/>
<feature type="transmembrane region" description="Helical" evidence="6">
    <location>
        <begin position="74"/>
        <end position="96"/>
    </location>
</feature>